<reference evidence="2" key="2">
    <citation type="submission" date="2023-02" db="EMBL/GenBank/DDBJ databases">
        <authorList>
            <person name="Swenson N.G."/>
            <person name="Wegrzyn J.L."/>
            <person name="Mcevoy S.L."/>
        </authorList>
    </citation>
    <scope>NUCLEOTIDE SEQUENCE</scope>
    <source>
        <strain evidence="2">91603</strain>
        <tissue evidence="2">Leaf</tissue>
    </source>
</reference>
<evidence type="ECO:0000313" key="2">
    <source>
        <dbReference type="EMBL" id="KAI9187390.1"/>
    </source>
</evidence>
<comment type="caution">
    <text evidence="2">The sequence shown here is derived from an EMBL/GenBank/DDBJ whole genome shotgun (WGS) entry which is preliminary data.</text>
</comment>
<reference evidence="2" key="1">
    <citation type="journal article" date="2022" name="Plant J.">
        <title>Strategies of tolerance reflected in two North American maple genomes.</title>
        <authorList>
            <person name="McEvoy S.L."/>
            <person name="Sezen U.U."/>
            <person name="Trouern-Trend A."/>
            <person name="McMahon S.M."/>
            <person name="Schaberg P.G."/>
            <person name="Yang J."/>
            <person name="Wegrzyn J.L."/>
            <person name="Swenson N.G."/>
        </authorList>
    </citation>
    <scope>NUCLEOTIDE SEQUENCE</scope>
    <source>
        <strain evidence="2">91603</strain>
    </source>
</reference>
<protein>
    <recommendedName>
        <fullName evidence="1">Retrotransposon gag domain-containing protein</fullName>
    </recommendedName>
</protein>
<evidence type="ECO:0000313" key="3">
    <source>
        <dbReference type="Proteomes" id="UP001064489"/>
    </source>
</evidence>
<proteinExistence type="predicted"/>
<dbReference type="PANTHER" id="PTHR35046">
    <property type="entry name" value="ZINC KNUCKLE (CCHC-TYPE) FAMILY PROTEIN"/>
    <property type="match status" value="1"/>
</dbReference>
<dbReference type="AlphaFoldDB" id="A0AAD5J750"/>
<sequence length="170" mass="19936">MVIVNKLMILEWIKLVDYYFACANVENGQQIKLVVCKLRGRAQACWSRVVCQRRKEGKIPVQNWAMMKQLLSKQFLSINFDPILFQQYCNCEQGNKTVLEYGDELYRLSMVLDLEEFEIQWIARFISGLRGDIRDEICLLSLRNLSEAIDLATRIENDLVKEKKSHSRRG</sequence>
<evidence type="ECO:0000259" key="1">
    <source>
        <dbReference type="Pfam" id="PF03732"/>
    </source>
</evidence>
<keyword evidence="3" id="KW-1185">Reference proteome</keyword>
<name>A0AAD5J750_ACENE</name>
<dbReference type="Proteomes" id="UP001064489">
    <property type="component" value="Chromosome 3"/>
</dbReference>
<dbReference type="EMBL" id="JAJSOW010000100">
    <property type="protein sequence ID" value="KAI9187390.1"/>
    <property type="molecule type" value="Genomic_DNA"/>
</dbReference>
<gene>
    <name evidence="2" type="ORF">LWI28_027589</name>
</gene>
<dbReference type="InterPro" id="IPR005162">
    <property type="entry name" value="Retrotrans_gag_dom"/>
</dbReference>
<dbReference type="PANTHER" id="PTHR35046:SF9">
    <property type="entry name" value="RNA-DIRECTED DNA POLYMERASE"/>
    <property type="match status" value="1"/>
</dbReference>
<organism evidence="2 3">
    <name type="scientific">Acer negundo</name>
    <name type="common">Box elder</name>
    <dbReference type="NCBI Taxonomy" id="4023"/>
    <lineage>
        <taxon>Eukaryota</taxon>
        <taxon>Viridiplantae</taxon>
        <taxon>Streptophyta</taxon>
        <taxon>Embryophyta</taxon>
        <taxon>Tracheophyta</taxon>
        <taxon>Spermatophyta</taxon>
        <taxon>Magnoliopsida</taxon>
        <taxon>eudicotyledons</taxon>
        <taxon>Gunneridae</taxon>
        <taxon>Pentapetalae</taxon>
        <taxon>rosids</taxon>
        <taxon>malvids</taxon>
        <taxon>Sapindales</taxon>
        <taxon>Sapindaceae</taxon>
        <taxon>Hippocastanoideae</taxon>
        <taxon>Acereae</taxon>
        <taxon>Acer</taxon>
    </lineage>
</organism>
<dbReference type="Pfam" id="PF03732">
    <property type="entry name" value="Retrotrans_gag"/>
    <property type="match status" value="1"/>
</dbReference>
<feature type="domain" description="Retrotransposon gag" evidence="1">
    <location>
        <begin position="32"/>
        <end position="130"/>
    </location>
</feature>
<accession>A0AAD5J750</accession>